<evidence type="ECO:0000313" key="1">
    <source>
        <dbReference type="EMBL" id="KAJ7985375.1"/>
    </source>
</evidence>
<gene>
    <name evidence="1" type="ORF">DPEC_G00351410</name>
</gene>
<name>A0ACC2F1X7_DALPE</name>
<dbReference type="Proteomes" id="UP001157502">
    <property type="component" value="Chromosome 36"/>
</dbReference>
<sequence length="196" mass="21569">MSIGNQITIRETSSENSMLMLTNIFYHSQLELQKLSSIITGLIVSSTFDQQRSAMLHFNSTELQTLLLSFLQHCLNSSGSQDPGLPENYTTPQAMLPVSGATPKTQPQAQGMVYILLMVGMFSFFTFGIMLSYIRSKKLESSNDPYHQYIAHDWTKGLTLPRAVTQALNGGNASSGDGGMEPMVICNPAAQQQLPR</sequence>
<organism evidence="1 2">
    <name type="scientific">Dallia pectoralis</name>
    <name type="common">Alaska blackfish</name>
    <dbReference type="NCBI Taxonomy" id="75939"/>
    <lineage>
        <taxon>Eukaryota</taxon>
        <taxon>Metazoa</taxon>
        <taxon>Chordata</taxon>
        <taxon>Craniata</taxon>
        <taxon>Vertebrata</taxon>
        <taxon>Euteleostomi</taxon>
        <taxon>Actinopterygii</taxon>
        <taxon>Neopterygii</taxon>
        <taxon>Teleostei</taxon>
        <taxon>Protacanthopterygii</taxon>
        <taxon>Esociformes</taxon>
        <taxon>Umbridae</taxon>
        <taxon>Dallia</taxon>
    </lineage>
</organism>
<keyword evidence="2" id="KW-1185">Reference proteome</keyword>
<evidence type="ECO:0000313" key="2">
    <source>
        <dbReference type="Proteomes" id="UP001157502"/>
    </source>
</evidence>
<protein>
    <submittedName>
        <fullName evidence="1">Uncharacterized protein</fullName>
    </submittedName>
</protein>
<reference evidence="1" key="1">
    <citation type="submission" date="2021-05" db="EMBL/GenBank/DDBJ databases">
        <authorList>
            <person name="Pan Q."/>
            <person name="Jouanno E."/>
            <person name="Zahm M."/>
            <person name="Klopp C."/>
            <person name="Cabau C."/>
            <person name="Louis A."/>
            <person name="Berthelot C."/>
            <person name="Parey E."/>
            <person name="Roest Crollius H."/>
            <person name="Montfort J."/>
            <person name="Robinson-Rechavi M."/>
            <person name="Bouchez O."/>
            <person name="Lampietro C."/>
            <person name="Lopez Roques C."/>
            <person name="Donnadieu C."/>
            <person name="Postlethwait J."/>
            <person name="Bobe J."/>
            <person name="Dillon D."/>
            <person name="Chandos A."/>
            <person name="von Hippel F."/>
            <person name="Guiguen Y."/>
        </authorList>
    </citation>
    <scope>NUCLEOTIDE SEQUENCE</scope>
    <source>
        <strain evidence="1">YG-Jan2019</strain>
    </source>
</reference>
<comment type="caution">
    <text evidence="1">The sequence shown here is derived from an EMBL/GenBank/DDBJ whole genome shotgun (WGS) entry which is preliminary data.</text>
</comment>
<accession>A0ACC2F1X7</accession>
<proteinExistence type="predicted"/>
<dbReference type="EMBL" id="CM055763">
    <property type="protein sequence ID" value="KAJ7985375.1"/>
    <property type="molecule type" value="Genomic_DNA"/>
</dbReference>